<accession>A0ABR4GQB9</accession>
<reference evidence="2 3" key="1">
    <citation type="submission" date="2024-07" db="EMBL/GenBank/DDBJ databases">
        <title>Section-level genome sequencing and comparative genomics of Aspergillus sections Usti and Cavernicolus.</title>
        <authorList>
            <consortium name="Lawrence Berkeley National Laboratory"/>
            <person name="Nybo J.L."/>
            <person name="Vesth T.C."/>
            <person name="Theobald S."/>
            <person name="Frisvad J.C."/>
            <person name="Larsen T.O."/>
            <person name="Kjaerboelling I."/>
            <person name="Rothschild-Mancinelli K."/>
            <person name="Lyhne E.K."/>
            <person name="Kogle M.E."/>
            <person name="Barry K."/>
            <person name="Clum A."/>
            <person name="Na H."/>
            <person name="Ledsgaard L."/>
            <person name="Lin J."/>
            <person name="Lipzen A."/>
            <person name="Kuo A."/>
            <person name="Riley R."/>
            <person name="Mondo S."/>
            <person name="Labutti K."/>
            <person name="Haridas S."/>
            <person name="Pangalinan J."/>
            <person name="Salamov A.A."/>
            <person name="Simmons B.A."/>
            <person name="Magnuson J.K."/>
            <person name="Chen J."/>
            <person name="Drula E."/>
            <person name="Henrissat B."/>
            <person name="Wiebenga A."/>
            <person name="Lubbers R.J."/>
            <person name="Gomes A.C."/>
            <person name="Makela M.R."/>
            <person name="Stajich J."/>
            <person name="Grigoriev I.V."/>
            <person name="Mortensen U.H."/>
            <person name="De Vries R.P."/>
            <person name="Baker S.E."/>
            <person name="Andersen M.R."/>
        </authorList>
    </citation>
    <scope>NUCLEOTIDE SEQUENCE [LARGE SCALE GENOMIC DNA]</scope>
    <source>
        <strain evidence="2 3">CBS 209.92</strain>
    </source>
</reference>
<dbReference type="EMBL" id="JBFTWV010000001">
    <property type="protein sequence ID" value="KAL2801280.1"/>
    <property type="molecule type" value="Genomic_DNA"/>
</dbReference>
<dbReference type="Proteomes" id="UP001610563">
    <property type="component" value="Unassembled WGS sequence"/>
</dbReference>
<organism evidence="2 3">
    <name type="scientific">Aspergillus keveii</name>
    <dbReference type="NCBI Taxonomy" id="714993"/>
    <lineage>
        <taxon>Eukaryota</taxon>
        <taxon>Fungi</taxon>
        <taxon>Dikarya</taxon>
        <taxon>Ascomycota</taxon>
        <taxon>Pezizomycotina</taxon>
        <taxon>Eurotiomycetes</taxon>
        <taxon>Eurotiomycetidae</taxon>
        <taxon>Eurotiales</taxon>
        <taxon>Aspergillaceae</taxon>
        <taxon>Aspergillus</taxon>
        <taxon>Aspergillus subgen. Nidulantes</taxon>
    </lineage>
</organism>
<feature type="region of interest" description="Disordered" evidence="1">
    <location>
        <begin position="33"/>
        <end position="57"/>
    </location>
</feature>
<protein>
    <submittedName>
        <fullName evidence="2">Uncharacterized protein</fullName>
    </submittedName>
</protein>
<evidence type="ECO:0000313" key="3">
    <source>
        <dbReference type="Proteomes" id="UP001610563"/>
    </source>
</evidence>
<proteinExistence type="predicted"/>
<evidence type="ECO:0000313" key="2">
    <source>
        <dbReference type="EMBL" id="KAL2801280.1"/>
    </source>
</evidence>
<comment type="caution">
    <text evidence="2">The sequence shown here is derived from an EMBL/GenBank/DDBJ whole genome shotgun (WGS) entry which is preliminary data.</text>
</comment>
<name>A0ABR4GQB9_9EURO</name>
<sequence>MQTRNPCRGSRRVEFASSGNECTTVVVRGHSHSYSNGHGHAPSYTTTRPYHPTSGCPGHHNEQSYDRYILFRAPSSESNPCGHGHGYGCEGRCGRQHDNRGCCSQSRHHSSCYDGQCGPQCQESSQSYCIAAAAAASPCAGAVTASASATADAQNMSVRATAQTNRGHGHGHGHDPYHDRCAEACGIGCASYNPCGGCGGGCQGLCRNSGQEIHCCVSVGPVRDSTSKCKGRCREAYTYGPPLPVVVDVAHGDCRARC</sequence>
<keyword evidence="3" id="KW-1185">Reference proteome</keyword>
<evidence type="ECO:0000256" key="1">
    <source>
        <dbReference type="SAM" id="MobiDB-lite"/>
    </source>
</evidence>
<gene>
    <name evidence="2" type="ORF">BJX66DRAFT_5799</name>
</gene>